<dbReference type="GO" id="GO:0004673">
    <property type="term" value="F:protein histidine kinase activity"/>
    <property type="evidence" value="ECO:0007669"/>
    <property type="project" value="UniProtKB-EC"/>
</dbReference>
<feature type="domain" description="Histidine kinase" evidence="9">
    <location>
        <begin position="130"/>
        <end position="322"/>
    </location>
</feature>
<protein>
    <recommendedName>
        <fullName evidence="2">histidine kinase</fullName>
        <ecNumber evidence="2">2.7.13.3</ecNumber>
    </recommendedName>
</protein>
<keyword evidence="6" id="KW-0418">Kinase</keyword>
<proteinExistence type="predicted"/>
<feature type="domain" description="PAS" evidence="10">
    <location>
        <begin position="1"/>
        <end position="64"/>
    </location>
</feature>
<comment type="caution">
    <text evidence="12">The sequence shown here is derived from an EMBL/GenBank/DDBJ whole genome shotgun (WGS) entry which is preliminary data.</text>
</comment>
<evidence type="ECO:0000256" key="4">
    <source>
        <dbReference type="ARBA" id="ARBA00022679"/>
    </source>
</evidence>
<dbReference type="Gene3D" id="3.30.450.20">
    <property type="entry name" value="PAS domain"/>
    <property type="match status" value="1"/>
</dbReference>
<dbReference type="Proteomes" id="UP001165667">
    <property type="component" value="Unassembled WGS sequence"/>
</dbReference>
<keyword evidence="8" id="KW-0843">Virulence</keyword>
<keyword evidence="4" id="KW-0808">Transferase</keyword>
<dbReference type="InterPro" id="IPR000014">
    <property type="entry name" value="PAS"/>
</dbReference>
<dbReference type="NCBIfam" id="TIGR00229">
    <property type="entry name" value="sensory_box"/>
    <property type="match status" value="1"/>
</dbReference>
<evidence type="ECO:0000259" key="10">
    <source>
        <dbReference type="PROSITE" id="PS50112"/>
    </source>
</evidence>
<sequence length="324" mass="35896">MIEGTPDPIFVKDRDGRFVRVNSVLARIFGVAPEVVRGKRDRDFMPETSAKPIEDADRKVIETGMPLVIEELVEVKGRGRRYFLSTKAPWYNRRGEITGLIGISQDIHERKQAELEVRSANAQKEILLHDINHRVKNHLQSVMSLLAMSERRLVDPVAKTEIANAVSRLSVLARVYDRLRVKEDAGTATVSIRDYLQGLCDEVAPTLTGLRPIVVRTRLDDADLDAGQAVSLGLAVNELLQNSVKHAFPEDRAGVITIFFGLRDPDSFCVEVSDDGIGMRPGSASTHTGTRLVRALAHQLGGTVNWEGPPGTRVQLIWPRRGTA</sequence>
<evidence type="ECO:0000256" key="8">
    <source>
        <dbReference type="ARBA" id="ARBA00023026"/>
    </source>
</evidence>
<dbReference type="InterPro" id="IPR005467">
    <property type="entry name" value="His_kinase_dom"/>
</dbReference>
<reference evidence="12" key="1">
    <citation type="submission" date="2022-05" db="EMBL/GenBank/DDBJ databases">
        <authorList>
            <person name="Pankratov T."/>
        </authorList>
    </citation>
    <scope>NUCLEOTIDE SEQUENCE</scope>
    <source>
        <strain evidence="12">BP6-180914</strain>
    </source>
</reference>
<dbReference type="InterPro" id="IPR011495">
    <property type="entry name" value="Sig_transdc_His_kin_sub2_dim/P"/>
</dbReference>
<dbReference type="SUPFAM" id="SSF55874">
    <property type="entry name" value="ATPase domain of HSP90 chaperone/DNA topoisomerase II/histidine kinase"/>
    <property type="match status" value="1"/>
</dbReference>
<evidence type="ECO:0000259" key="11">
    <source>
        <dbReference type="PROSITE" id="PS50113"/>
    </source>
</evidence>
<dbReference type="InterPro" id="IPR036890">
    <property type="entry name" value="HATPase_C_sf"/>
</dbReference>
<dbReference type="SUPFAM" id="SSF55785">
    <property type="entry name" value="PYP-like sensor domain (PAS domain)"/>
    <property type="match status" value="1"/>
</dbReference>
<dbReference type="PROSITE" id="PS50113">
    <property type="entry name" value="PAC"/>
    <property type="match status" value="1"/>
</dbReference>
<dbReference type="SMART" id="SM00387">
    <property type="entry name" value="HATPase_c"/>
    <property type="match status" value="1"/>
</dbReference>
<dbReference type="Gene3D" id="3.30.565.10">
    <property type="entry name" value="Histidine kinase-like ATPase, C-terminal domain"/>
    <property type="match status" value="1"/>
</dbReference>
<dbReference type="RefSeq" id="WP_282586436.1">
    <property type="nucleotide sequence ID" value="NZ_JAMOIM010000013.1"/>
</dbReference>
<feature type="domain" description="PAC" evidence="11">
    <location>
        <begin position="68"/>
        <end position="119"/>
    </location>
</feature>
<evidence type="ECO:0000256" key="1">
    <source>
        <dbReference type="ARBA" id="ARBA00000085"/>
    </source>
</evidence>
<dbReference type="PROSITE" id="PS50112">
    <property type="entry name" value="PAS"/>
    <property type="match status" value="1"/>
</dbReference>
<dbReference type="InterPro" id="IPR035965">
    <property type="entry name" value="PAS-like_dom_sf"/>
</dbReference>
<dbReference type="PANTHER" id="PTHR41523:SF8">
    <property type="entry name" value="ETHYLENE RESPONSE SENSOR PROTEIN"/>
    <property type="match status" value="1"/>
</dbReference>
<evidence type="ECO:0000256" key="3">
    <source>
        <dbReference type="ARBA" id="ARBA00022553"/>
    </source>
</evidence>
<evidence type="ECO:0000259" key="9">
    <source>
        <dbReference type="PROSITE" id="PS50109"/>
    </source>
</evidence>
<dbReference type="Pfam" id="PF07568">
    <property type="entry name" value="HisKA_2"/>
    <property type="match status" value="1"/>
</dbReference>
<evidence type="ECO:0000313" key="12">
    <source>
        <dbReference type="EMBL" id="MCW6510061.1"/>
    </source>
</evidence>
<dbReference type="Pfam" id="PF02518">
    <property type="entry name" value="HATPase_c"/>
    <property type="match status" value="1"/>
</dbReference>
<dbReference type="PANTHER" id="PTHR41523">
    <property type="entry name" value="TWO-COMPONENT SYSTEM SENSOR PROTEIN"/>
    <property type="match status" value="1"/>
</dbReference>
<evidence type="ECO:0000256" key="2">
    <source>
        <dbReference type="ARBA" id="ARBA00012438"/>
    </source>
</evidence>
<dbReference type="Pfam" id="PF08448">
    <property type="entry name" value="PAS_4"/>
    <property type="match status" value="1"/>
</dbReference>
<evidence type="ECO:0000256" key="5">
    <source>
        <dbReference type="ARBA" id="ARBA00022741"/>
    </source>
</evidence>
<dbReference type="PROSITE" id="PS50109">
    <property type="entry name" value="HIS_KIN"/>
    <property type="match status" value="1"/>
</dbReference>
<dbReference type="SMART" id="SM00091">
    <property type="entry name" value="PAS"/>
    <property type="match status" value="1"/>
</dbReference>
<comment type="catalytic activity">
    <reaction evidence="1">
        <text>ATP + protein L-histidine = ADP + protein N-phospho-L-histidine.</text>
        <dbReference type="EC" id="2.7.13.3"/>
    </reaction>
</comment>
<evidence type="ECO:0000256" key="6">
    <source>
        <dbReference type="ARBA" id="ARBA00022777"/>
    </source>
</evidence>
<dbReference type="EMBL" id="JAMOIM010000013">
    <property type="protein sequence ID" value="MCW6510061.1"/>
    <property type="molecule type" value="Genomic_DNA"/>
</dbReference>
<organism evidence="12 13">
    <name type="scientific">Lichenifustis flavocetrariae</name>
    <dbReference type="NCBI Taxonomy" id="2949735"/>
    <lineage>
        <taxon>Bacteria</taxon>
        <taxon>Pseudomonadati</taxon>
        <taxon>Pseudomonadota</taxon>
        <taxon>Alphaproteobacteria</taxon>
        <taxon>Hyphomicrobiales</taxon>
        <taxon>Lichenihabitantaceae</taxon>
        <taxon>Lichenifustis</taxon>
    </lineage>
</organism>
<accession>A0AA41YZB2</accession>
<keyword evidence="13" id="KW-1185">Reference proteome</keyword>
<evidence type="ECO:0000313" key="13">
    <source>
        <dbReference type="Proteomes" id="UP001165667"/>
    </source>
</evidence>
<keyword evidence="5" id="KW-0547">Nucleotide-binding</keyword>
<evidence type="ECO:0000256" key="7">
    <source>
        <dbReference type="ARBA" id="ARBA00022840"/>
    </source>
</evidence>
<dbReference type="InterPro" id="IPR000700">
    <property type="entry name" value="PAS-assoc_C"/>
</dbReference>
<dbReference type="AlphaFoldDB" id="A0AA41YZB2"/>
<dbReference type="GO" id="GO:0005524">
    <property type="term" value="F:ATP binding"/>
    <property type="evidence" value="ECO:0007669"/>
    <property type="project" value="UniProtKB-KW"/>
</dbReference>
<keyword evidence="3" id="KW-0597">Phosphoprotein</keyword>
<gene>
    <name evidence="12" type="ORF">M8523_18740</name>
</gene>
<dbReference type="EC" id="2.7.13.3" evidence="2"/>
<name>A0AA41YZB2_9HYPH</name>
<dbReference type="CDD" id="cd00130">
    <property type="entry name" value="PAS"/>
    <property type="match status" value="1"/>
</dbReference>
<dbReference type="InterPro" id="IPR003594">
    <property type="entry name" value="HATPase_dom"/>
</dbReference>
<dbReference type="InterPro" id="IPR013656">
    <property type="entry name" value="PAS_4"/>
</dbReference>
<keyword evidence="7" id="KW-0067">ATP-binding</keyword>